<dbReference type="InterPro" id="IPR017850">
    <property type="entry name" value="Alkaline_phosphatase_core_sf"/>
</dbReference>
<gene>
    <name evidence="11" type="ORF">FCL42_04620</name>
</gene>
<dbReference type="SMART" id="SM00098">
    <property type="entry name" value="alkPPc"/>
    <property type="match status" value="1"/>
</dbReference>
<evidence type="ECO:0000256" key="5">
    <source>
        <dbReference type="ARBA" id="ARBA00022833"/>
    </source>
</evidence>
<keyword evidence="10" id="KW-0732">Signal</keyword>
<evidence type="ECO:0000256" key="1">
    <source>
        <dbReference type="ARBA" id="ARBA00005984"/>
    </source>
</evidence>
<comment type="similarity">
    <text evidence="1 9">Belongs to the alkaline phosphatase family.</text>
</comment>
<feature type="signal peptide" evidence="10">
    <location>
        <begin position="1"/>
        <end position="18"/>
    </location>
</feature>
<dbReference type="PANTHER" id="PTHR11596:SF5">
    <property type="entry name" value="ALKALINE PHOSPHATASE"/>
    <property type="match status" value="1"/>
</dbReference>
<feature type="binding site" evidence="8">
    <location>
        <position position="256"/>
    </location>
    <ligand>
        <name>Zn(2+)</name>
        <dbReference type="ChEBI" id="CHEBI:29105"/>
        <label>2</label>
    </ligand>
</feature>
<keyword evidence="5 8" id="KW-0862">Zinc</keyword>
<comment type="cofactor">
    <cofactor evidence="8">
        <name>Mg(2+)</name>
        <dbReference type="ChEBI" id="CHEBI:18420"/>
    </cofactor>
    <text evidence="8">Binds 1 Mg(2+) ion.</text>
</comment>
<feature type="active site" description="Phosphoserine intermediate" evidence="7">
    <location>
        <position position="78"/>
    </location>
</feature>
<dbReference type="OrthoDB" id="9794455at2"/>
<feature type="binding site" evidence="8">
    <location>
        <position position="129"/>
    </location>
    <ligand>
        <name>Mg(2+)</name>
        <dbReference type="ChEBI" id="CHEBI:18420"/>
    </ligand>
</feature>
<proteinExistence type="inferred from homology"/>
<dbReference type="Pfam" id="PF00245">
    <property type="entry name" value="Alk_phosphatase"/>
    <property type="match status" value="1"/>
</dbReference>
<evidence type="ECO:0000256" key="2">
    <source>
        <dbReference type="ARBA" id="ARBA00022553"/>
    </source>
</evidence>
<comment type="caution">
    <text evidence="11">The sequence shown here is derived from an EMBL/GenBank/DDBJ whole genome shotgun (WGS) entry which is preliminary data.</text>
</comment>
<feature type="binding site" evidence="8">
    <location>
        <position position="392"/>
    </location>
    <ligand>
        <name>Zn(2+)</name>
        <dbReference type="ChEBI" id="CHEBI:29105"/>
        <label>2</label>
    </ligand>
</feature>
<evidence type="ECO:0000313" key="11">
    <source>
        <dbReference type="EMBL" id="TKB57561.1"/>
    </source>
</evidence>
<organism evidence="11 12">
    <name type="scientific">Ferrimonas aestuarii</name>
    <dbReference type="NCBI Taxonomy" id="2569539"/>
    <lineage>
        <taxon>Bacteria</taxon>
        <taxon>Pseudomonadati</taxon>
        <taxon>Pseudomonadota</taxon>
        <taxon>Gammaproteobacteria</taxon>
        <taxon>Alteromonadales</taxon>
        <taxon>Ferrimonadaceae</taxon>
        <taxon>Ferrimonas</taxon>
    </lineage>
</organism>
<feature type="binding site" evidence="8">
    <location>
        <position position="30"/>
    </location>
    <ligand>
        <name>Zn(2+)</name>
        <dbReference type="ChEBI" id="CHEBI:29105"/>
        <label>2</label>
    </ligand>
</feature>
<protein>
    <submittedName>
        <fullName evidence="11">Alkaline phosphatase</fullName>
    </submittedName>
</protein>
<feature type="binding site" evidence="8">
    <location>
        <position position="298"/>
    </location>
    <ligand>
        <name>Zn(2+)</name>
        <dbReference type="ChEBI" id="CHEBI:29105"/>
        <label>2</label>
    </ligand>
</feature>
<dbReference type="PANTHER" id="PTHR11596">
    <property type="entry name" value="ALKALINE PHOSPHATASE"/>
    <property type="match status" value="1"/>
</dbReference>
<feature type="binding site" evidence="8">
    <location>
        <position position="299"/>
    </location>
    <ligand>
        <name>Zn(2+)</name>
        <dbReference type="ChEBI" id="CHEBI:29105"/>
        <label>2</label>
    </ligand>
</feature>
<evidence type="ECO:0000256" key="9">
    <source>
        <dbReference type="RuleBase" id="RU003946"/>
    </source>
</evidence>
<dbReference type="GO" id="GO:0004035">
    <property type="term" value="F:alkaline phosphatase activity"/>
    <property type="evidence" value="ECO:0007669"/>
    <property type="project" value="TreeGrafter"/>
</dbReference>
<evidence type="ECO:0000256" key="10">
    <source>
        <dbReference type="SAM" id="SignalP"/>
    </source>
</evidence>
<dbReference type="SUPFAM" id="SSF53649">
    <property type="entry name" value="Alkaline phosphatase-like"/>
    <property type="match status" value="1"/>
</dbReference>
<evidence type="ECO:0000256" key="4">
    <source>
        <dbReference type="ARBA" id="ARBA00022801"/>
    </source>
</evidence>
<reference evidence="11 12" key="1">
    <citation type="submission" date="2019-04" db="EMBL/GenBank/DDBJ databases">
        <authorList>
            <person name="Hwang J.C."/>
        </authorList>
    </citation>
    <scope>NUCLEOTIDE SEQUENCE [LARGE SCALE GENOMIC DNA]</scope>
    <source>
        <strain evidence="11 12">IMCC35002</strain>
    </source>
</reference>
<keyword evidence="6 8" id="KW-0460">Magnesium</keyword>
<dbReference type="Proteomes" id="UP000305675">
    <property type="component" value="Unassembled WGS sequence"/>
</dbReference>
<dbReference type="PROSITE" id="PS00123">
    <property type="entry name" value="ALKALINE_PHOSPHATASE"/>
    <property type="match status" value="1"/>
</dbReference>
<feature type="chain" id="PRO_5020200973" evidence="10">
    <location>
        <begin position="19"/>
        <end position="427"/>
    </location>
</feature>
<evidence type="ECO:0000256" key="6">
    <source>
        <dbReference type="ARBA" id="ARBA00022842"/>
    </source>
</evidence>
<comment type="cofactor">
    <cofactor evidence="8">
        <name>Zn(2+)</name>
        <dbReference type="ChEBI" id="CHEBI:29105"/>
    </cofactor>
    <text evidence="8">Binds 2 Zn(2+) ions.</text>
</comment>
<dbReference type="AlphaFoldDB" id="A0A4U1BR35"/>
<keyword evidence="12" id="KW-1185">Reference proteome</keyword>
<accession>A0A4U1BR35</accession>
<feature type="binding site" evidence="8">
    <location>
        <position position="260"/>
    </location>
    <ligand>
        <name>Zn(2+)</name>
        <dbReference type="ChEBI" id="CHEBI:29105"/>
        <label>2</label>
    </ligand>
</feature>
<dbReference type="InterPro" id="IPR018299">
    <property type="entry name" value="Alkaline_phosphatase_AS"/>
</dbReference>
<sequence>MLRALGLTCALASMSAMADAPKNIIFFIGDGMGPAYTSAYRYYVADSDVDRVTPTVFDRLLAGSASTFPHDDTVVTDSAASATALATGVKSYNGAIGVDADKGPLDSVLVKAKQAGWQTGVISTSQVNHATPASFVAHAQSRKDYQEIAEQFYSRRIDGKPLVDVILGGGQKYFSLEEQGLGSKMVDWGYQYVRSFDALPELTQTPAMGLFADVGLDYAIDAEQPLRLSKMLDTALRLFENKSDPFFLMVEGSQIDWCGHGNDIACAMAEMTDFAAALELAEAYAKRHGDTLVVYTADHSTGGLTLGNKGNYRWDAKVVKQVDASLMVINESIEGLSGDALTKALAKNIAFEFSDNERFALESLKNHSDSRYWLLVEFVSRRSHTGWTTKGHDAIDVPVGAIGPMSDKFVGYHDNIELGQSLIDLVN</sequence>
<dbReference type="Gene3D" id="1.10.60.40">
    <property type="match status" value="1"/>
</dbReference>
<feature type="binding site" evidence="8">
    <location>
        <position position="131"/>
    </location>
    <ligand>
        <name>Mg(2+)</name>
        <dbReference type="ChEBI" id="CHEBI:18420"/>
    </ligand>
</feature>
<evidence type="ECO:0000256" key="3">
    <source>
        <dbReference type="ARBA" id="ARBA00022723"/>
    </source>
</evidence>
<name>A0A4U1BR35_9GAMM</name>
<dbReference type="EMBL" id="SWCJ01000002">
    <property type="protein sequence ID" value="TKB57561.1"/>
    <property type="molecule type" value="Genomic_DNA"/>
</dbReference>
<evidence type="ECO:0000256" key="7">
    <source>
        <dbReference type="PIRSR" id="PIRSR601952-1"/>
    </source>
</evidence>
<evidence type="ECO:0000256" key="8">
    <source>
        <dbReference type="PIRSR" id="PIRSR601952-2"/>
    </source>
</evidence>
<dbReference type="CDD" id="cd16012">
    <property type="entry name" value="ALP"/>
    <property type="match status" value="1"/>
</dbReference>
<evidence type="ECO:0000313" key="12">
    <source>
        <dbReference type="Proteomes" id="UP000305675"/>
    </source>
</evidence>
<dbReference type="InterPro" id="IPR001952">
    <property type="entry name" value="Alkaline_phosphatase"/>
</dbReference>
<feature type="binding site" evidence="8">
    <location>
        <position position="251"/>
    </location>
    <ligand>
        <name>Mg(2+)</name>
        <dbReference type="ChEBI" id="CHEBI:18420"/>
    </ligand>
</feature>
<dbReference type="PRINTS" id="PR00113">
    <property type="entry name" value="ALKPHPHTASE"/>
</dbReference>
<keyword evidence="4" id="KW-0378">Hydrolase</keyword>
<keyword evidence="2" id="KW-0597">Phosphoprotein</keyword>
<dbReference type="Gene3D" id="3.40.720.10">
    <property type="entry name" value="Alkaline Phosphatase, subunit A"/>
    <property type="match status" value="1"/>
</dbReference>
<keyword evidence="3 8" id="KW-0479">Metal-binding</keyword>
<dbReference type="GO" id="GO:0046872">
    <property type="term" value="F:metal ion binding"/>
    <property type="evidence" value="ECO:0007669"/>
    <property type="project" value="UniProtKB-KW"/>
</dbReference>
<dbReference type="RefSeq" id="WP_136862206.1">
    <property type="nucleotide sequence ID" value="NZ_SWCJ01000002.1"/>
</dbReference>
<feature type="binding site" evidence="8">
    <location>
        <position position="30"/>
    </location>
    <ligand>
        <name>Mg(2+)</name>
        <dbReference type="ChEBI" id="CHEBI:18420"/>
    </ligand>
</feature>